<reference evidence="1" key="1">
    <citation type="submission" date="2023-11" db="EMBL/GenBank/DDBJ databases">
        <authorList>
            <person name="Poullet M."/>
        </authorList>
    </citation>
    <scope>NUCLEOTIDE SEQUENCE</scope>
    <source>
        <strain evidence="1">E1834</strain>
    </source>
</reference>
<accession>A0ACB0ZMW9</accession>
<dbReference type="EMBL" id="CAVMJV010000041">
    <property type="protein sequence ID" value="CAK5080430.1"/>
    <property type="molecule type" value="Genomic_DNA"/>
</dbReference>
<proteinExistence type="predicted"/>
<dbReference type="Proteomes" id="UP001497535">
    <property type="component" value="Unassembled WGS sequence"/>
</dbReference>
<organism evidence="1 2">
    <name type="scientific">Meloidogyne enterolobii</name>
    <name type="common">Root-knot nematode worm</name>
    <name type="synonym">Meloidogyne mayaguensis</name>
    <dbReference type="NCBI Taxonomy" id="390850"/>
    <lineage>
        <taxon>Eukaryota</taxon>
        <taxon>Metazoa</taxon>
        <taxon>Ecdysozoa</taxon>
        <taxon>Nematoda</taxon>
        <taxon>Chromadorea</taxon>
        <taxon>Rhabditida</taxon>
        <taxon>Tylenchina</taxon>
        <taxon>Tylenchomorpha</taxon>
        <taxon>Tylenchoidea</taxon>
        <taxon>Meloidogynidae</taxon>
        <taxon>Meloidogyninae</taxon>
        <taxon>Meloidogyne</taxon>
    </lineage>
</organism>
<keyword evidence="2" id="KW-1185">Reference proteome</keyword>
<gene>
    <name evidence="1" type="ORF">MENTE1834_LOCUS27603</name>
</gene>
<evidence type="ECO:0000313" key="1">
    <source>
        <dbReference type="EMBL" id="CAK5080430.1"/>
    </source>
</evidence>
<sequence length="99" mass="11774">MQGIDIQKYLIDDTKSTLRTNFSNMYNIKNKLCYIKQNLSNYKIFRFEHTYLKFCKIDKDRARCSYGPPIPFSCIDYNFTISIIETARSILPYISNIYS</sequence>
<evidence type="ECO:0000313" key="2">
    <source>
        <dbReference type="Proteomes" id="UP001497535"/>
    </source>
</evidence>
<comment type="caution">
    <text evidence="1">The sequence shown here is derived from an EMBL/GenBank/DDBJ whole genome shotgun (WGS) entry which is preliminary data.</text>
</comment>
<name>A0ACB0ZMW9_MELEN</name>
<protein>
    <submittedName>
        <fullName evidence="1">Uncharacterized protein</fullName>
    </submittedName>
</protein>